<proteinExistence type="predicted"/>
<evidence type="ECO:0000313" key="1">
    <source>
        <dbReference type="EMBL" id="VVU94422.1"/>
    </source>
</evidence>
<accession>A0A5E8CL77</accession>
<dbReference type="EMBL" id="CABVLZ010000001">
    <property type="protein sequence ID" value="VVU94422.1"/>
    <property type="molecule type" value="Genomic_DNA"/>
</dbReference>
<sequence length="152" mass="16586">MSSLQSFLSNKAIVARNAQGQLIKIPSGVDPAVFVALPAHIQHEIAVNVGENTDPVTMPILQNTGQVTMPILQNTGQVTMPILQNTGQVTMPILQNTGQVTMPISNCNHCNHGNVMRPPPCQNGRRQMVTIRHNTNLGARFAIRPMSRLVFM</sequence>
<gene>
    <name evidence="1" type="ORF">CPAV1605_144</name>
</gene>
<name>A0A5E8CL77_9ZZZZ</name>
<dbReference type="Gene3D" id="6.10.250.1630">
    <property type="match status" value="1"/>
</dbReference>
<dbReference type="AlphaFoldDB" id="A0A5E8CL77"/>
<organism evidence="1">
    <name type="scientific">seawater metagenome</name>
    <dbReference type="NCBI Taxonomy" id="1561972"/>
    <lineage>
        <taxon>unclassified sequences</taxon>
        <taxon>metagenomes</taxon>
        <taxon>ecological metagenomes</taxon>
    </lineage>
</organism>
<reference evidence="1" key="1">
    <citation type="submission" date="2019-09" db="EMBL/GenBank/DDBJ databases">
        <authorList>
            <person name="Needham M D."/>
        </authorList>
    </citation>
    <scope>NUCLEOTIDE SEQUENCE</scope>
</reference>
<protein>
    <submittedName>
        <fullName evidence="1">Uncharacterized protein</fullName>
    </submittedName>
</protein>